<dbReference type="InterPro" id="IPR002328">
    <property type="entry name" value="ADH_Zn_CS"/>
</dbReference>
<organism evidence="7 8">
    <name type="scientific">Elliptochloris bilobata</name>
    <dbReference type="NCBI Taxonomy" id="381761"/>
    <lineage>
        <taxon>Eukaryota</taxon>
        <taxon>Viridiplantae</taxon>
        <taxon>Chlorophyta</taxon>
        <taxon>core chlorophytes</taxon>
        <taxon>Trebouxiophyceae</taxon>
        <taxon>Trebouxiophyceae incertae sedis</taxon>
        <taxon>Elliptochloris clade</taxon>
        <taxon>Elliptochloris</taxon>
    </lineage>
</organism>
<comment type="caution">
    <text evidence="7">The sequence shown here is derived from an EMBL/GenBank/DDBJ whole genome shotgun (WGS) entry which is preliminary data.</text>
</comment>
<evidence type="ECO:0000256" key="3">
    <source>
        <dbReference type="ARBA" id="ARBA00022833"/>
    </source>
</evidence>
<dbReference type="EMBL" id="JALJOU010000013">
    <property type="protein sequence ID" value="KAK9840659.1"/>
    <property type="molecule type" value="Genomic_DNA"/>
</dbReference>
<reference evidence="7 8" key="1">
    <citation type="journal article" date="2024" name="Nat. Commun.">
        <title>Phylogenomics reveals the evolutionary origins of lichenization in chlorophyte algae.</title>
        <authorList>
            <person name="Puginier C."/>
            <person name="Libourel C."/>
            <person name="Otte J."/>
            <person name="Skaloud P."/>
            <person name="Haon M."/>
            <person name="Grisel S."/>
            <person name="Petersen M."/>
            <person name="Berrin J.G."/>
            <person name="Delaux P.M."/>
            <person name="Dal Grande F."/>
            <person name="Keller J."/>
        </authorList>
    </citation>
    <scope>NUCLEOTIDE SEQUENCE [LARGE SCALE GENOMIC DNA]</scope>
    <source>
        <strain evidence="7 8">SAG 245.80</strain>
    </source>
</reference>
<feature type="compositionally biased region" description="Basic and acidic residues" evidence="5">
    <location>
        <begin position="1"/>
        <end position="20"/>
    </location>
</feature>
<dbReference type="GO" id="GO:0016491">
    <property type="term" value="F:oxidoreductase activity"/>
    <property type="evidence" value="ECO:0007669"/>
    <property type="project" value="UniProtKB-KW"/>
</dbReference>
<name>A0AAW1S380_9CHLO</name>
<dbReference type="PROSITE" id="PS00059">
    <property type="entry name" value="ADH_ZINC"/>
    <property type="match status" value="1"/>
</dbReference>
<evidence type="ECO:0000259" key="6">
    <source>
        <dbReference type="Pfam" id="PF08240"/>
    </source>
</evidence>
<dbReference type="AlphaFoldDB" id="A0AAW1S380"/>
<dbReference type="InterPro" id="IPR013154">
    <property type="entry name" value="ADH-like_N"/>
</dbReference>
<keyword evidence="2" id="KW-0479">Metal-binding</keyword>
<dbReference type="CDD" id="cd08283">
    <property type="entry name" value="FDH_like_1"/>
    <property type="match status" value="1"/>
</dbReference>
<keyword evidence="4" id="KW-0560">Oxidoreductase</keyword>
<sequence>MTVTEKKPEEKTAGEQERETLPGVTIHGLHDAKRLMKAAEYRGKQSIKVIDRPMPLVTDAEDAILKVSSTCICGSDLHLYLGTIPGMKPGQVMGHEFMGTVVEVGVGVKDVKAGDRVVACFDIGCGRCFLCKQGAFSCCEATNPNVQMKELYGHQISGMFGYSQITGGYDGGQAEYVRVPFADVNLLKVPPDMPDEKIVFLSDILPTAWNACEMGDVSQGDVVAIWGCGPVGILTAQCAMFRGAARVIVIDEHAYRLVSVKEGLAKMTVHGPDVGIEAVGQHYAHSLTHKIEMKLHLETDPSEVLNEIIYCTRKAGRISIVGVYAGFTKNFNIGEWPGYGWLMFACAFMEKGQQMRGSQTPVQKFWHHLLELVQSGKLDPSVVVTHRPPLEEAGHAYKVFNEKLENCIKVVLKPTHAPLIVRQVI</sequence>
<evidence type="ECO:0000256" key="2">
    <source>
        <dbReference type="ARBA" id="ARBA00022723"/>
    </source>
</evidence>
<dbReference type="PANTHER" id="PTHR42813">
    <property type="entry name" value="ZINC-TYPE ALCOHOL DEHYDROGENASE-LIKE"/>
    <property type="match status" value="1"/>
</dbReference>
<dbReference type="InterPro" id="IPR011032">
    <property type="entry name" value="GroES-like_sf"/>
</dbReference>
<dbReference type="SUPFAM" id="SSF50129">
    <property type="entry name" value="GroES-like"/>
    <property type="match status" value="1"/>
</dbReference>
<dbReference type="Gene3D" id="3.90.180.10">
    <property type="entry name" value="Medium-chain alcohol dehydrogenases, catalytic domain"/>
    <property type="match status" value="1"/>
</dbReference>
<dbReference type="Gene3D" id="3.40.50.720">
    <property type="entry name" value="NAD(P)-binding Rossmann-like Domain"/>
    <property type="match status" value="1"/>
</dbReference>
<dbReference type="Proteomes" id="UP001445335">
    <property type="component" value="Unassembled WGS sequence"/>
</dbReference>
<accession>A0AAW1S380</accession>
<keyword evidence="8" id="KW-1185">Reference proteome</keyword>
<feature type="region of interest" description="Disordered" evidence="5">
    <location>
        <begin position="1"/>
        <end position="22"/>
    </location>
</feature>
<dbReference type="InterPro" id="IPR036291">
    <property type="entry name" value="NAD(P)-bd_dom_sf"/>
</dbReference>
<dbReference type="PANTHER" id="PTHR42813:SF1">
    <property type="entry name" value="DEHYDROGENASE, PUTATIVE (AFU_ORTHOLOGUE AFUA_5G03930)-RELATED"/>
    <property type="match status" value="1"/>
</dbReference>
<evidence type="ECO:0000313" key="8">
    <source>
        <dbReference type="Proteomes" id="UP001445335"/>
    </source>
</evidence>
<proteinExistence type="predicted"/>
<protein>
    <recommendedName>
        <fullName evidence="6">Alcohol dehydrogenase-like N-terminal domain-containing protein</fullName>
    </recommendedName>
</protein>
<evidence type="ECO:0000256" key="4">
    <source>
        <dbReference type="ARBA" id="ARBA00023002"/>
    </source>
</evidence>
<evidence type="ECO:0000313" key="7">
    <source>
        <dbReference type="EMBL" id="KAK9840659.1"/>
    </source>
</evidence>
<dbReference type="GO" id="GO:0008270">
    <property type="term" value="F:zinc ion binding"/>
    <property type="evidence" value="ECO:0007669"/>
    <property type="project" value="InterPro"/>
</dbReference>
<gene>
    <name evidence="7" type="ORF">WJX81_007805</name>
</gene>
<comment type="cofactor">
    <cofactor evidence="1">
        <name>Zn(2+)</name>
        <dbReference type="ChEBI" id="CHEBI:29105"/>
    </cofactor>
</comment>
<evidence type="ECO:0000256" key="5">
    <source>
        <dbReference type="SAM" id="MobiDB-lite"/>
    </source>
</evidence>
<keyword evidence="3" id="KW-0862">Zinc</keyword>
<evidence type="ECO:0000256" key="1">
    <source>
        <dbReference type="ARBA" id="ARBA00001947"/>
    </source>
</evidence>
<dbReference type="SUPFAM" id="SSF51735">
    <property type="entry name" value="NAD(P)-binding Rossmann-fold domains"/>
    <property type="match status" value="1"/>
</dbReference>
<feature type="domain" description="Alcohol dehydrogenase-like N-terminal" evidence="6">
    <location>
        <begin position="60"/>
        <end position="189"/>
    </location>
</feature>
<dbReference type="Pfam" id="PF08240">
    <property type="entry name" value="ADH_N"/>
    <property type="match status" value="1"/>
</dbReference>